<gene>
    <name evidence="1" type="ORF">AVDCRST_MAG40-994</name>
</gene>
<accession>A0A6J4KP71</accession>
<dbReference type="EMBL" id="CADCTX010000290">
    <property type="protein sequence ID" value="CAA9311433.1"/>
    <property type="molecule type" value="Genomic_DNA"/>
</dbReference>
<reference evidence="1" key="1">
    <citation type="submission" date="2020-02" db="EMBL/GenBank/DDBJ databases">
        <authorList>
            <person name="Meier V. D."/>
        </authorList>
    </citation>
    <scope>NUCLEOTIDE SEQUENCE</scope>
    <source>
        <strain evidence="1">AVDCRST_MAG40</strain>
    </source>
</reference>
<protein>
    <submittedName>
        <fullName evidence="1">Uncharacterized protein</fullName>
    </submittedName>
</protein>
<sequence length="41" mass="4682">MRERARVLPRERLTRLERRVLRQLPGEPDVRMAAGLGGVAV</sequence>
<evidence type="ECO:0000313" key="1">
    <source>
        <dbReference type="EMBL" id="CAA9311433.1"/>
    </source>
</evidence>
<dbReference type="AlphaFoldDB" id="A0A6J4KP71"/>
<proteinExistence type="predicted"/>
<name>A0A6J4KP71_9BACT</name>
<organism evidence="1">
    <name type="scientific">uncultured Gemmatimonadaceae bacterium</name>
    <dbReference type="NCBI Taxonomy" id="246130"/>
    <lineage>
        <taxon>Bacteria</taxon>
        <taxon>Pseudomonadati</taxon>
        <taxon>Gemmatimonadota</taxon>
        <taxon>Gemmatimonadia</taxon>
        <taxon>Gemmatimonadales</taxon>
        <taxon>Gemmatimonadaceae</taxon>
        <taxon>environmental samples</taxon>
    </lineage>
</organism>